<dbReference type="Gene3D" id="3.10.450.50">
    <property type="match status" value="1"/>
</dbReference>
<dbReference type="InterPro" id="IPR032710">
    <property type="entry name" value="NTF2-like_dom_sf"/>
</dbReference>
<protein>
    <submittedName>
        <fullName evidence="2">Nuclear transport factor 2 family protein</fullName>
    </submittedName>
</protein>
<name>A0AA49JIH1_9BACT</name>
<dbReference type="SUPFAM" id="SSF54427">
    <property type="entry name" value="NTF2-like"/>
    <property type="match status" value="1"/>
</dbReference>
<reference evidence="2" key="2">
    <citation type="journal article" date="2024" name="Antonie Van Leeuwenhoek">
        <title>Roseihalotalea indica gen. nov., sp. nov., a halophilic Bacteroidetes from mesopelagic Southwest Indian Ocean with higher carbohydrate metabolic potential.</title>
        <authorList>
            <person name="Chen B."/>
            <person name="Zhang M."/>
            <person name="Lin D."/>
            <person name="Ye J."/>
            <person name="Tang K."/>
        </authorList>
    </citation>
    <scope>NUCLEOTIDE SEQUENCE</scope>
    <source>
        <strain evidence="2">TK19036</strain>
    </source>
</reference>
<evidence type="ECO:0000313" key="2">
    <source>
        <dbReference type="EMBL" id="WKN35037.1"/>
    </source>
</evidence>
<evidence type="ECO:0000256" key="1">
    <source>
        <dbReference type="SAM" id="SignalP"/>
    </source>
</evidence>
<dbReference type="EMBL" id="CP120682">
    <property type="protein sequence ID" value="WKN35037.1"/>
    <property type="molecule type" value="Genomic_DNA"/>
</dbReference>
<gene>
    <name evidence="2" type="ORF">K4G66_21910</name>
</gene>
<dbReference type="Pfam" id="PF12893">
    <property type="entry name" value="Lumazine_bd_2"/>
    <property type="match status" value="1"/>
</dbReference>
<feature type="signal peptide" evidence="1">
    <location>
        <begin position="1"/>
        <end position="20"/>
    </location>
</feature>
<reference evidence="2" key="1">
    <citation type="journal article" date="2023" name="Comput. Struct. Biotechnol. J.">
        <title>Discovery of a novel marine Bacteroidetes with a rich repertoire of carbohydrate-active enzymes.</title>
        <authorList>
            <person name="Chen B."/>
            <person name="Liu G."/>
            <person name="Chen Q."/>
            <person name="Wang H."/>
            <person name="Liu L."/>
            <person name="Tang K."/>
        </authorList>
    </citation>
    <scope>NUCLEOTIDE SEQUENCE</scope>
    <source>
        <strain evidence="2">TK19036</strain>
    </source>
</reference>
<proteinExistence type="predicted"/>
<dbReference type="InterPro" id="IPR039437">
    <property type="entry name" value="FrzH/put_lumazine-bd"/>
</dbReference>
<feature type="chain" id="PRO_5041269267" evidence="1">
    <location>
        <begin position="21"/>
        <end position="151"/>
    </location>
</feature>
<sequence>MRKITLCTLTSLVTSLTVLAQSPEENVKKTIEQLFEGMRTADSTMVSQTFASGARMMTVVEENGSTRLQEGSVSRFLTAIGTPHDETWDERILDYHIQIDGKMATVWTPYRFYLGSTFSHCGVNAFQLYQSDEGWKIIQVTDTRRKEDCPD</sequence>
<dbReference type="AlphaFoldDB" id="A0AA49JIH1"/>
<accession>A0AA49JIH1</accession>
<organism evidence="2">
    <name type="scientific">Roseihalotalea indica</name>
    <dbReference type="NCBI Taxonomy" id="2867963"/>
    <lineage>
        <taxon>Bacteria</taxon>
        <taxon>Pseudomonadati</taxon>
        <taxon>Bacteroidota</taxon>
        <taxon>Cytophagia</taxon>
        <taxon>Cytophagales</taxon>
        <taxon>Catalimonadaceae</taxon>
        <taxon>Roseihalotalea</taxon>
    </lineage>
</organism>
<keyword evidence="1" id="KW-0732">Signal</keyword>